<protein>
    <submittedName>
        <fullName evidence="1">Uncharacterized protein</fullName>
    </submittedName>
</protein>
<proteinExistence type="predicted"/>
<accession>A0A4R8UZL4</accession>
<evidence type="ECO:0000313" key="2">
    <source>
        <dbReference type="Proteomes" id="UP000298173"/>
    </source>
</evidence>
<dbReference type="RefSeq" id="WP_134502341.1">
    <property type="nucleotide sequence ID" value="NZ_SOEY01000015.1"/>
</dbReference>
<dbReference type="AlphaFoldDB" id="A0A4R8UZL4"/>
<reference evidence="1 2" key="1">
    <citation type="submission" date="2019-03" db="EMBL/GenBank/DDBJ databases">
        <title>Genomics of glacier-inhabiting Cryobacterium strains.</title>
        <authorList>
            <person name="Liu Q."/>
            <person name="Xin Y.-H."/>
        </authorList>
    </citation>
    <scope>NUCLEOTIDE SEQUENCE [LARGE SCALE GENOMIC DNA]</scope>
    <source>
        <strain evidence="1 2">HLT2-23</strain>
    </source>
</reference>
<organism evidence="1 2">
    <name type="scientific">Cryobacterium glaciale</name>
    <dbReference type="NCBI Taxonomy" id="1259145"/>
    <lineage>
        <taxon>Bacteria</taxon>
        <taxon>Bacillati</taxon>
        <taxon>Actinomycetota</taxon>
        <taxon>Actinomycetes</taxon>
        <taxon>Micrococcales</taxon>
        <taxon>Microbacteriaceae</taxon>
        <taxon>Cryobacterium</taxon>
    </lineage>
</organism>
<keyword evidence="2" id="KW-1185">Reference proteome</keyword>
<gene>
    <name evidence="1" type="ORF">E3O06_07375</name>
</gene>
<dbReference type="EMBL" id="SOEY01000015">
    <property type="protein sequence ID" value="TFB74127.1"/>
    <property type="molecule type" value="Genomic_DNA"/>
</dbReference>
<evidence type="ECO:0000313" key="1">
    <source>
        <dbReference type="EMBL" id="TFB74127.1"/>
    </source>
</evidence>
<sequence>MTDYKAPTEQQVREALRRIPTLHLRRAFFEGLKNPLWLEPLAKEGAFASPPIRVTLDDGSISDPSWPEIEYVVRVAAAAPTAAVDILLKLVDSENAWVRRAVFEIGGTVPAPEAARLKPLLKAWLSSGFGWRTDPRAMVDFVVNLIDGGQRKVGAWIANVLFRPGESTDSTKPNLVLEEYWYDAGLLRVVASLGGEGLPLVLGWLVEYERVSGQSDGWSFSRPNINARRDGYRKVEDALIDGVRDLALTRMTDHPAETASLLVRTNLMLARRIAMFANARSLSVAIPGSDAASALVAIAIELMFEPSANDERCRAEFAELARAVGKHSPAALEPLGDFIKSGPPLGNDELRTRLLRDSDETADEIEHKVGDYVEHWQHLWLASIGAEALPEYPRSLLATLDNRRGTLENPLRPPLQITTWTGPNSPLTHEEMAAMSPTALIAHLEGWHDTADGWGPEPSHEGQARALASLVTSNPASVDGGINLIERLRPTYLRAILSGWEAAFLANNSLDWPRVADVIEGVLTHDYLLDFPVEGGKFDDDRDYGWSKKAAVSLLGNLVGTTDTELVIPPRSLARFADLLIETSRDETAWLQYADGDHESGMDPLALSINWQWPIRLRGLVRLLTHGPEAPWHERTRSEIDRELGRTDTRGASRAVLGEALGRLLTSDEIWMRGLLPSIYGTDEGIDRNQQIALTTAMAIHHYHHKLYELLTPSMLAAMQLADPIVDGWRIDSDPLQRIGEWAVKSMIFGDTEWDDPVVTVFFGTADPTVRGAALGHVGWEFMHSNDVAEDICGRFAAIWDARLAHVERTIGDAPELREFHWVVKSGKFRPDWWLPRFQRMLELSPKVASERFMIGKEIAAASELDPRSALDIMKLLLSTNQARSMATYELSENVVAMVIAKAIESSDEALKRDASSFMNALGEAGHLGLAKQVDQVLAGEVTQRDVED</sequence>
<comment type="caution">
    <text evidence="1">The sequence shown here is derived from an EMBL/GenBank/DDBJ whole genome shotgun (WGS) entry which is preliminary data.</text>
</comment>
<name>A0A4R8UZL4_9MICO</name>
<dbReference type="Proteomes" id="UP000298173">
    <property type="component" value="Unassembled WGS sequence"/>
</dbReference>
<dbReference type="OrthoDB" id="5124912at2"/>